<feature type="domain" description="FAS1" evidence="3">
    <location>
        <begin position="340"/>
        <end position="471"/>
    </location>
</feature>
<feature type="domain" description="FAS1" evidence="3">
    <location>
        <begin position="152"/>
        <end position="284"/>
    </location>
</feature>
<dbReference type="InterPro" id="IPR050904">
    <property type="entry name" value="Adhesion/Biosynth-related"/>
</dbReference>
<evidence type="ECO:0000313" key="5">
    <source>
        <dbReference type="Proteomes" id="UP001164746"/>
    </source>
</evidence>
<dbReference type="Pfam" id="PF02469">
    <property type="entry name" value="Fasciclin"/>
    <property type="match status" value="4"/>
</dbReference>
<feature type="domain" description="FAS1" evidence="3">
    <location>
        <begin position="17"/>
        <end position="148"/>
    </location>
</feature>
<keyword evidence="2" id="KW-0732">Signal</keyword>
<feature type="transmembrane region" description="Helical" evidence="1">
    <location>
        <begin position="324"/>
        <end position="340"/>
    </location>
</feature>
<protein>
    <submittedName>
        <fullName evidence="4">BGH3-like protein</fullName>
    </submittedName>
</protein>
<dbReference type="SMART" id="SM00554">
    <property type="entry name" value="FAS1"/>
    <property type="match status" value="4"/>
</dbReference>
<proteinExistence type="predicted"/>
<feature type="signal peptide" evidence="2">
    <location>
        <begin position="1"/>
        <end position="16"/>
    </location>
</feature>
<feature type="chain" id="PRO_5046094073" evidence="2">
    <location>
        <begin position="17"/>
        <end position="616"/>
    </location>
</feature>
<evidence type="ECO:0000259" key="3">
    <source>
        <dbReference type="PROSITE" id="PS50213"/>
    </source>
</evidence>
<dbReference type="Proteomes" id="UP001164746">
    <property type="component" value="Chromosome 3"/>
</dbReference>
<dbReference type="InterPro" id="IPR000782">
    <property type="entry name" value="FAS1_domain"/>
</dbReference>
<reference evidence="4" key="1">
    <citation type="submission" date="2022-11" db="EMBL/GenBank/DDBJ databases">
        <title>Centuries of genome instability and evolution in soft-shell clam transmissible cancer (bioRxiv).</title>
        <authorList>
            <person name="Hart S.F.M."/>
            <person name="Yonemitsu M.A."/>
            <person name="Giersch R.M."/>
            <person name="Beal B.F."/>
            <person name="Arriagada G."/>
            <person name="Davis B.W."/>
            <person name="Ostrander E.A."/>
            <person name="Goff S.P."/>
            <person name="Metzger M.J."/>
        </authorList>
    </citation>
    <scope>NUCLEOTIDE SEQUENCE</scope>
    <source>
        <strain evidence="4">MELC-2E11</strain>
        <tissue evidence="4">Siphon/mantle</tissue>
    </source>
</reference>
<dbReference type="PANTHER" id="PTHR10900">
    <property type="entry name" value="PERIOSTIN-RELATED"/>
    <property type="match status" value="1"/>
</dbReference>
<dbReference type="InterPro" id="IPR036378">
    <property type="entry name" value="FAS1_dom_sf"/>
</dbReference>
<sequence length="616" mass="65058">MNATLLLLLFVGAAFAQRTTVETLVADGRFTTLVSLVTKAGLVGTLNNGTFTIFAPTDAAFAALPADVTAAVTSDNALLTKVLLYHVLAGSVPSSAASDELLVDTVNGAQARFNIYTHNKKITIQGCVVSQPDVMCTNGIIHVIDSVMMAPTGSLVDYVINNPQLSTLLGLVQQAGLVDALKADGLTLFAPNNAAFARLTQAQLDQFTKDPAVLAAILKYHVVASTEYSAGLYQREQLATLNTADSLVVHMVHHHADVKIDNGLVTSANNGVTNGVVHIVDHVLVPHADPIFPSLIVVFLRIVLFILEFYIYSNTGTHTEDTKMNVAVVVFLFVGAAFAQRTTVETLVADGRFTTLVSLVTKAGLVGTLNNGTFTIFAPTDAAFAALPADVTAAVTSDNALLTKVLLYHVLAGSVPSSAASDELLVDTVNGAQARFNIYTHNKKITIQGCVVSQPDVMCTNGIIHVIDSVMMAPTGSLVDYVINNPELSTLLGLVQQAGLVDALKTDGLTLFAPNNAAFARLSQAQLDQFTKDPAVLAAILKYHVVASTEYSAGLYQREQLATLNTADSLVVHMVHHQADVKIDNGLVTSANNGVTNGVVHIVDHVLVPHADPVVG</sequence>
<feature type="domain" description="FAS1" evidence="3">
    <location>
        <begin position="475"/>
        <end position="607"/>
    </location>
</feature>
<evidence type="ECO:0000256" key="2">
    <source>
        <dbReference type="SAM" id="SignalP"/>
    </source>
</evidence>
<name>A0ABY7DMM1_MYAAR</name>
<dbReference type="Gene3D" id="2.30.180.10">
    <property type="entry name" value="FAS1 domain"/>
    <property type="match status" value="4"/>
</dbReference>
<dbReference type="PANTHER" id="PTHR10900:SF77">
    <property type="entry name" value="FI19380P1"/>
    <property type="match status" value="1"/>
</dbReference>
<dbReference type="SUPFAM" id="SSF82153">
    <property type="entry name" value="FAS1 domain"/>
    <property type="match status" value="4"/>
</dbReference>
<keyword evidence="1" id="KW-0812">Transmembrane</keyword>
<gene>
    <name evidence="4" type="ORF">MAR_022224</name>
</gene>
<accession>A0ABY7DMM1</accession>
<evidence type="ECO:0000256" key="1">
    <source>
        <dbReference type="SAM" id="Phobius"/>
    </source>
</evidence>
<keyword evidence="5" id="KW-1185">Reference proteome</keyword>
<keyword evidence="1" id="KW-0472">Membrane</keyword>
<evidence type="ECO:0000313" key="4">
    <source>
        <dbReference type="EMBL" id="WAQ97851.1"/>
    </source>
</evidence>
<dbReference type="EMBL" id="CP111014">
    <property type="protein sequence ID" value="WAQ97851.1"/>
    <property type="molecule type" value="Genomic_DNA"/>
</dbReference>
<feature type="transmembrane region" description="Helical" evidence="1">
    <location>
        <begin position="291"/>
        <end position="312"/>
    </location>
</feature>
<organism evidence="4 5">
    <name type="scientific">Mya arenaria</name>
    <name type="common">Soft-shell clam</name>
    <dbReference type="NCBI Taxonomy" id="6604"/>
    <lineage>
        <taxon>Eukaryota</taxon>
        <taxon>Metazoa</taxon>
        <taxon>Spiralia</taxon>
        <taxon>Lophotrochozoa</taxon>
        <taxon>Mollusca</taxon>
        <taxon>Bivalvia</taxon>
        <taxon>Autobranchia</taxon>
        <taxon>Heteroconchia</taxon>
        <taxon>Euheterodonta</taxon>
        <taxon>Imparidentia</taxon>
        <taxon>Neoheterodontei</taxon>
        <taxon>Myida</taxon>
        <taxon>Myoidea</taxon>
        <taxon>Myidae</taxon>
        <taxon>Mya</taxon>
    </lineage>
</organism>
<keyword evidence="1" id="KW-1133">Transmembrane helix</keyword>
<dbReference type="PROSITE" id="PS50213">
    <property type="entry name" value="FAS1"/>
    <property type="match status" value="4"/>
</dbReference>